<dbReference type="EC" id="3.1.3.15" evidence="13"/>
<feature type="binding site" evidence="14">
    <location>
        <position position="88"/>
    </location>
    <ligand>
        <name>Mg(2+)</name>
        <dbReference type="ChEBI" id="CHEBI:18420"/>
        <label>1</label>
        <note>catalytic</note>
    </ligand>
</feature>
<evidence type="ECO:0000256" key="14">
    <source>
        <dbReference type="PIRSR" id="PIRSR600760-2"/>
    </source>
</evidence>
<reference evidence="15 16" key="1">
    <citation type="submission" date="2014-08" db="EMBL/GenBank/DDBJ databases">
        <title>Complete genome sequence of Corynebacterium phocae M408/89/1(T)(=DSM 44612(T)), isolated from the common seal (Phoca vitulina).</title>
        <authorList>
            <person name="Ruckert C."/>
            <person name="Albersmeier A."/>
            <person name="Winkler A."/>
            <person name="Kalinowski J."/>
        </authorList>
    </citation>
    <scope>NUCLEOTIDE SEQUENCE [LARGE SCALE GENOMIC DNA]</scope>
    <source>
        <strain evidence="15 16">M408/89/1</strain>
    </source>
</reference>
<evidence type="ECO:0000256" key="12">
    <source>
        <dbReference type="ARBA" id="ARBA00053547"/>
    </source>
</evidence>
<evidence type="ECO:0000256" key="8">
    <source>
        <dbReference type="ARBA" id="ARBA00022801"/>
    </source>
</evidence>
<feature type="binding site" evidence="14">
    <location>
        <position position="85"/>
    </location>
    <ligand>
        <name>Mg(2+)</name>
        <dbReference type="ChEBI" id="CHEBI:18420"/>
        <label>1</label>
        <note>catalytic</note>
    </ligand>
</feature>
<dbReference type="GO" id="GO:0046872">
    <property type="term" value="F:metal ion binding"/>
    <property type="evidence" value="ECO:0007669"/>
    <property type="project" value="UniProtKB-KW"/>
</dbReference>
<evidence type="ECO:0000256" key="1">
    <source>
        <dbReference type="ARBA" id="ARBA00001033"/>
    </source>
</evidence>
<dbReference type="AlphaFoldDB" id="A0A1L7D4T5"/>
<dbReference type="PROSITE" id="PS00630">
    <property type="entry name" value="IMP_2"/>
    <property type="match status" value="1"/>
</dbReference>
<dbReference type="NCBIfam" id="TIGR02067">
    <property type="entry name" value="his_9_HisN"/>
    <property type="match status" value="1"/>
</dbReference>
<dbReference type="InterPro" id="IPR000760">
    <property type="entry name" value="Inositol_monophosphatase-like"/>
</dbReference>
<comment type="cofactor">
    <cofactor evidence="2 14">
        <name>Mg(2+)</name>
        <dbReference type="ChEBI" id="CHEBI:18420"/>
    </cofactor>
</comment>
<feature type="binding site" evidence="14">
    <location>
        <position position="87"/>
    </location>
    <ligand>
        <name>Mg(2+)</name>
        <dbReference type="ChEBI" id="CHEBI:18420"/>
        <label>1</label>
        <note>catalytic</note>
    </ligand>
</feature>
<comment type="similarity">
    <text evidence="4">Belongs to the inositol monophosphatase superfamily.</text>
</comment>
<keyword evidence="8" id="KW-0378">Hydrolase</keyword>
<evidence type="ECO:0000313" key="16">
    <source>
        <dbReference type="Proteomes" id="UP000185491"/>
    </source>
</evidence>
<feature type="binding site" evidence="14">
    <location>
        <position position="69"/>
    </location>
    <ligand>
        <name>Mg(2+)</name>
        <dbReference type="ChEBI" id="CHEBI:18420"/>
        <label>1</label>
        <note>catalytic</note>
    </ligand>
</feature>
<comment type="catalytic activity">
    <reaction evidence="11">
        <text>L-histidinol phosphate + H2O = L-histidinol + phosphate</text>
        <dbReference type="Rhea" id="RHEA:14465"/>
        <dbReference type="ChEBI" id="CHEBI:15377"/>
        <dbReference type="ChEBI" id="CHEBI:43474"/>
        <dbReference type="ChEBI" id="CHEBI:57699"/>
        <dbReference type="ChEBI" id="CHEBI:57980"/>
        <dbReference type="EC" id="3.1.3.15"/>
    </reaction>
</comment>
<comment type="function">
    <text evidence="12">Catalyzes the dephosphorylation of histidinol-phosphate to histidinol, the direct precursor of histidine.</text>
</comment>
<dbReference type="GO" id="GO:0046854">
    <property type="term" value="P:phosphatidylinositol phosphate biosynthetic process"/>
    <property type="evidence" value="ECO:0007669"/>
    <property type="project" value="InterPro"/>
</dbReference>
<dbReference type="UniPathway" id="UPA00031">
    <property type="reaction ID" value="UER00013"/>
</dbReference>
<dbReference type="Gene3D" id="3.30.540.10">
    <property type="entry name" value="Fructose-1,6-Bisphosphatase, subunit A, domain 1"/>
    <property type="match status" value="1"/>
</dbReference>
<dbReference type="Pfam" id="PF00459">
    <property type="entry name" value="Inositol_P"/>
    <property type="match status" value="1"/>
</dbReference>
<keyword evidence="6" id="KW-0028">Amino-acid biosynthesis</keyword>
<dbReference type="InterPro" id="IPR051090">
    <property type="entry name" value="Inositol_monoP_superfamily"/>
</dbReference>
<sequence length="272" mass="29754">MGKYKEDLGLALELAGMSDQLTMSRFEATDLSVKSKVDMTPVTDADLACEKMLREELAKARPKDTILGEEFGGDATPEGRQWVIDPIDGTKNFVRGVPVWATLIALLEDGEPIVAVISAPAMRRRWFACKNSGAFRLFGGEPRRLRVSQVETIEEASIAMSSLEGWKERGLRKEFLELTDSAWRLRGFGDFWNYCLLAEGAVDVALEPEVSLWDLAAPYLLVTEAGGQFTSLDGENTPDGGSAVATNGRLQDAVLGYFNSPATAVRQTEVPT</sequence>
<dbReference type="RefSeq" id="WP_075735196.1">
    <property type="nucleotide sequence ID" value="NZ_CP009249.1"/>
</dbReference>
<keyword evidence="9 14" id="KW-0460">Magnesium</keyword>
<dbReference type="STRING" id="161895.CPHO_09325"/>
<keyword evidence="16" id="KW-1185">Reference proteome</keyword>
<dbReference type="SUPFAM" id="SSF56655">
    <property type="entry name" value="Carbohydrate phosphatase"/>
    <property type="match status" value="1"/>
</dbReference>
<dbReference type="GO" id="GO:0004401">
    <property type="term" value="F:histidinol-phosphatase activity"/>
    <property type="evidence" value="ECO:0007669"/>
    <property type="project" value="UniProtKB-UniRule"/>
</dbReference>
<evidence type="ECO:0000256" key="3">
    <source>
        <dbReference type="ARBA" id="ARBA00004970"/>
    </source>
</evidence>
<dbReference type="PANTHER" id="PTHR43200:SF6">
    <property type="entry name" value="3'(2'),5'-BISPHOSPHATE NUCLEOTIDASE"/>
    <property type="match status" value="1"/>
</dbReference>
<dbReference type="PRINTS" id="PR00377">
    <property type="entry name" value="IMPHPHTASES"/>
</dbReference>
<evidence type="ECO:0000256" key="11">
    <source>
        <dbReference type="ARBA" id="ARBA00049158"/>
    </source>
</evidence>
<dbReference type="InterPro" id="IPR020583">
    <property type="entry name" value="Inositol_monoP_metal-BS"/>
</dbReference>
<dbReference type="Gene3D" id="3.40.190.80">
    <property type="match status" value="1"/>
</dbReference>
<dbReference type="PANTHER" id="PTHR43200">
    <property type="entry name" value="PHOSPHATASE"/>
    <property type="match status" value="1"/>
</dbReference>
<evidence type="ECO:0000256" key="13">
    <source>
        <dbReference type="NCBIfam" id="TIGR02067"/>
    </source>
</evidence>
<dbReference type="OrthoDB" id="9772456at2"/>
<organism evidence="15 16">
    <name type="scientific">Corynebacterium phocae</name>
    <dbReference type="NCBI Taxonomy" id="161895"/>
    <lineage>
        <taxon>Bacteria</taxon>
        <taxon>Bacillati</taxon>
        <taxon>Actinomycetota</taxon>
        <taxon>Actinomycetes</taxon>
        <taxon>Mycobacteriales</taxon>
        <taxon>Corynebacteriaceae</taxon>
        <taxon>Corynebacterium</taxon>
    </lineage>
</organism>
<protein>
    <recommendedName>
        <fullName evidence="5 13">Histidinol-phosphatase</fullName>
        <ecNumber evidence="13">3.1.3.15</ecNumber>
    </recommendedName>
</protein>
<dbReference type="FunFam" id="3.30.540.10:FF:000003">
    <property type="entry name" value="Inositol-1-monophosphatase"/>
    <property type="match status" value="1"/>
</dbReference>
<dbReference type="GO" id="GO:0000105">
    <property type="term" value="P:L-histidine biosynthetic process"/>
    <property type="evidence" value="ECO:0007669"/>
    <property type="project" value="UniProtKB-UniRule"/>
</dbReference>
<evidence type="ECO:0000256" key="2">
    <source>
        <dbReference type="ARBA" id="ARBA00001946"/>
    </source>
</evidence>
<evidence type="ECO:0000256" key="6">
    <source>
        <dbReference type="ARBA" id="ARBA00022605"/>
    </source>
</evidence>
<evidence type="ECO:0000256" key="7">
    <source>
        <dbReference type="ARBA" id="ARBA00022723"/>
    </source>
</evidence>
<comment type="pathway">
    <text evidence="3">Amino-acid biosynthesis; L-histidine biosynthesis; L-histidine from 5-phospho-alpha-D-ribose 1-diphosphate: step 8/9.</text>
</comment>
<proteinExistence type="inferred from homology"/>
<dbReference type="Proteomes" id="UP000185491">
    <property type="component" value="Chromosome"/>
</dbReference>
<keyword evidence="7 14" id="KW-0479">Metal-binding</keyword>
<accession>A0A1L7D4T5</accession>
<gene>
    <name evidence="15" type="ORF">CPHO_09325</name>
</gene>
<dbReference type="KEGG" id="cpho:CPHO_09325"/>
<dbReference type="InterPro" id="IPR020550">
    <property type="entry name" value="Inositol_monophosphatase_CS"/>
</dbReference>
<comment type="catalytic activity">
    <reaction evidence="1">
        <text>a myo-inositol phosphate + H2O = myo-inositol + phosphate</text>
        <dbReference type="Rhea" id="RHEA:24056"/>
        <dbReference type="ChEBI" id="CHEBI:15377"/>
        <dbReference type="ChEBI" id="CHEBI:17268"/>
        <dbReference type="ChEBI" id="CHEBI:43474"/>
        <dbReference type="ChEBI" id="CHEBI:84139"/>
        <dbReference type="EC" id="3.1.3.25"/>
    </reaction>
</comment>
<dbReference type="GO" id="GO:0052834">
    <property type="term" value="F:inositol monophosphate phosphatase activity"/>
    <property type="evidence" value="ECO:0007669"/>
    <property type="project" value="UniProtKB-EC"/>
</dbReference>
<evidence type="ECO:0000313" key="15">
    <source>
        <dbReference type="EMBL" id="APT93051.1"/>
    </source>
</evidence>
<evidence type="ECO:0000256" key="10">
    <source>
        <dbReference type="ARBA" id="ARBA00023102"/>
    </source>
</evidence>
<evidence type="ECO:0000256" key="4">
    <source>
        <dbReference type="ARBA" id="ARBA00009759"/>
    </source>
</evidence>
<name>A0A1L7D4T5_9CORY</name>
<dbReference type="PROSITE" id="PS00629">
    <property type="entry name" value="IMP_1"/>
    <property type="match status" value="1"/>
</dbReference>
<keyword evidence="10" id="KW-0368">Histidine biosynthesis</keyword>
<evidence type="ECO:0000256" key="5">
    <source>
        <dbReference type="ARBA" id="ARBA00021697"/>
    </source>
</evidence>
<feature type="binding site" evidence="14">
    <location>
        <position position="214"/>
    </location>
    <ligand>
        <name>Mg(2+)</name>
        <dbReference type="ChEBI" id="CHEBI:18420"/>
        <label>1</label>
        <note>catalytic</note>
    </ligand>
</feature>
<dbReference type="EMBL" id="CP009249">
    <property type="protein sequence ID" value="APT93051.1"/>
    <property type="molecule type" value="Genomic_DNA"/>
</dbReference>
<dbReference type="InterPro" id="IPR011809">
    <property type="entry name" value="His_9_proposed"/>
</dbReference>
<evidence type="ECO:0000256" key="9">
    <source>
        <dbReference type="ARBA" id="ARBA00022842"/>
    </source>
</evidence>